<sequence length="245" mass="28307">MNSHSFYEHLFERSRQITPYLDGTIEVIPDDAQAQKILHIEHPCSENIRELYETLKATHPEAGSAYWLTRTWTLLCWQPIYVAFVSIYSCGGLPDLLKIGQKVQPNFISGYQFSDSHYTEGRTEELIVRAGAELEQLFSYFREEISHWTRIRPGFTNHLIADGILGSIVRLNQFMPDLNADYLHQQAQLWLSAFNLPLKLANTLHYDQNSSSLKLIRTSCCLVYKCDGRKLCSDCPRHPDNKRKP</sequence>
<dbReference type="Pfam" id="PF11575">
    <property type="entry name" value="FhuF_C"/>
    <property type="match status" value="1"/>
</dbReference>
<dbReference type="EMBL" id="LHPJ01000005">
    <property type="protein sequence ID" value="KOO04221.1"/>
    <property type="molecule type" value="Genomic_DNA"/>
</dbReference>
<evidence type="ECO:0000259" key="1">
    <source>
        <dbReference type="Pfam" id="PF11575"/>
    </source>
</evidence>
<feature type="domain" description="Ferric siderophore reductase C-terminal" evidence="1">
    <location>
        <begin position="217"/>
        <end position="237"/>
    </location>
</feature>
<reference evidence="3" key="1">
    <citation type="submission" date="2015-08" db="EMBL/GenBank/DDBJ databases">
        <title>Vibrio galatheae sp. nov., a novel member of the Vibrionaceae family isolated from the Solomon Islands.</title>
        <authorList>
            <person name="Giubergia S."/>
            <person name="Machado H."/>
            <person name="Mateiu R.V."/>
            <person name="Gram L."/>
        </authorList>
    </citation>
    <scope>NUCLEOTIDE SEQUENCE [LARGE SCALE GENOMIC DNA]</scope>
    <source>
        <strain evidence="3">DSM 19584</strain>
    </source>
</reference>
<dbReference type="OrthoDB" id="7942745at2"/>
<proteinExistence type="predicted"/>
<name>A0A0M0HQA6_VIBNE</name>
<dbReference type="STRING" id="693.AKJ17_04735"/>
<dbReference type="AlphaFoldDB" id="A0A0M0HQA6"/>
<keyword evidence="3" id="KW-1185">Reference proteome</keyword>
<gene>
    <name evidence="2" type="ORF">AKJ17_04735</name>
</gene>
<dbReference type="PATRIC" id="fig|693.5.peg.958"/>
<dbReference type="InterPro" id="IPR023998">
    <property type="entry name" value="FCR-like"/>
</dbReference>
<comment type="caution">
    <text evidence="2">The sequence shown here is derived from an EMBL/GenBank/DDBJ whole genome shotgun (WGS) entry which is preliminary data.</text>
</comment>
<evidence type="ECO:0000313" key="2">
    <source>
        <dbReference type="EMBL" id="KOO04221.1"/>
    </source>
</evidence>
<dbReference type="InterPro" id="IPR024726">
    <property type="entry name" value="FhuF_C"/>
</dbReference>
<dbReference type="RefSeq" id="WP_053394635.1">
    <property type="nucleotide sequence ID" value="NZ_LHPJ01000005.1"/>
</dbReference>
<accession>A0A0M0HQA6</accession>
<dbReference type="NCBIfam" id="TIGR03950">
    <property type="entry name" value="sidero_Fe_reduc"/>
    <property type="match status" value="1"/>
</dbReference>
<protein>
    <submittedName>
        <fullName evidence="2">(2Fe-2S)-binding protein</fullName>
    </submittedName>
</protein>
<dbReference type="Proteomes" id="UP000037515">
    <property type="component" value="Unassembled WGS sequence"/>
</dbReference>
<organism evidence="2 3">
    <name type="scientific">Vibrio nereis</name>
    <dbReference type="NCBI Taxonomy" id="693"/>
    <lineage>
        <taxon>Bacteria</taxon>
        <taxon>Pseudomonadati</taxon>
        <taxon>Pseudomonadota</taxon>
        <taxon>Gammaproteobacteria</taxon>
        <taxon>Vibrionales</taxon>
        <taxon>Vibrionaceae</taxon>
        <taxon>Vibrio</taxon>
    </lineage>
</organism>
<evidence type="ECO:0000313" key="3">
    <source>
        <dbReference type="Proteomes" id="UP000037515"/>
    </source>
</evidence>
<dbReference type="GO" id="GO:0051537">
    <property type="term" value="F:2 iron, 2 sulfur cluster binding"/>
    <property type="evidence" value="ECO:0007669"/>
    <property type="project" value="InterPro"/>
</dbReference>